<name>A0ABZ0NTQ9_CERBT</name>
<dbReference type="EMBL" id="CP134188">
    <property type="protein sequence ID" value="WPB02867.1"/>
    <property type="molecule type" value="Genomic_DNA"/>
</dbReference>
<gene>
    <name evidence="7" type="ORF">RHO25_007503</name>
</gene>
<comment type="subcellular location">
    <subcellularLocation>
        <location evidence="1">Membrane</location>
        <topology evidence="1">Multi-pass membrane protein</topology>
    </subcellularLocation>
</comment>
<dbReference type="InterPro" id="IPR050360">
    <property type="entry name" value="MFS_Sugar_Transporters"/>
</dbReference>
<evidence type="ECO:0000256" key="4">
    <source>
        <dbReference type="ARBA" id="ARBA00023136"/>
    </source>
</evidence>
<dbReference type="PANTHER" id="PTHR48022:SF1">
    <property type="entry name" value="SUGAR TRANSPORTER, PUTATIVE (AFU_ORTHOLOGUE AFUA_5G06720)-RELATED"/>
    <property type="match status" value="1"/>
</dbReference>
<evidence type="ECO:0000313" key="7">
    <source>
        <dbReference type="EMBL" id="WPB02867.1"/>
    </source>
</evidence>
<feature type="compositionally biased region" description="Basic and acidic residues" evidence="5">
    <location>
        <begin position="91"/>
        <end position="104"/>
    </location>
</feature>
<organism evidence="7 8">
    <name type="scientific">Cercospora beticola</name>
    <name type="common">Sugarbeet leaf spot fungus</name>
    <dbReference type="NCBI Taxonomy" id="122368"/>
    <lineage>
        <taxon>Eukaryota</taxon>
        <taxon>Fungi</taxon>
        <taxon>Dikarya</taxon>
        <taxon>Ascomycota</taxon>
        <taxon>Pezizomycotina</taxon>
        <taxon>Dothideomycetes</taxon>
        <taxon>Dothideomycetidae</taxon>
        <taxon>Mycosphaerellales</taxon>
        <taxon>Mycosphaerellaceae</taxon>
        <taxon>Cercospora</taxon>
    </lineage>
</organism>
<reference evidence="7 8" key="1">
    <citation type="submission" date="2023-09" db="EMBL/GenBank/DDBJ databases">
        <title>Complete-Gapless Cercospora beticola genome.</title>
        <authorList>
            <person name="Wyatt N.A."/>
            <person name="Spanner R.E."/>
            <person name="Bolton M.D."/>
        </authorList>
    </citation>
    <scope>NUCLEOTIDE SEQUENCE [LARGE SCALE GENOMIC DNA]</scope>
    <source>
        <strain evidence="7">Cb09-40</strain>
    </source>
</reference>
<keyword evidence="4 6" id="KW-0472">Membrane</keyword>
<evidence type="ECO:0000256" key="6">
    <source>
        <dbReference type="SAM" id="Phobius"/>
    </source>
</evidence>
<dbReference type="InterPro" id="IPR036259">
    <property type="entry name" value="MFS_trans_sf"/>
</dbReference>
<dbReference type="RefSeq" id="XP_023449464.2">
    <property type="nucleotide sequence ID" value="XM_023599689.2"/>
</dbReference>
<dbReference type="GeneID" id="35430755"/>
<keyword evidence="8" id="KW-1185">Reference proteome</keyword>
<feature type="transmembrane region" description="Helical" evidence="6">
    <location>
        <begin position="12"/>
        <end position="33"/>
    </location>
</feature>
<protein>
    <submittedName>
        <fullName evidence="7">Uncharacterized protein</fullName>
    </submittedName>
</protein>
<keyword evidence="2 6" id="KW-0812">Transmembrane</keyword>
<dbReference type="Pfam" id="PF00083">
    <property type="entry name" value="Sugar_tr"/>
    <property type="match status" value="1"/>
</dbReference>
<feature type="compositionally biased region" description="Basic and acidic residues" evidence="5">
    <location>
        <begin position="68"/>
        <end position="84"/>
    </location>
</feature>
<evidence type="ECO:0000313" key="8">
    <source>
        <dbReference type="Proteomes" id="UP001302367"/>
    </source>
</evidence>
<sequence>MVTPTLLNSLAWKGYLIFMALNFSFIPLVYFFYLETSNLTLEEIDFLFTTDGADGLHKFGRKSQPVKESQRPNEEILQDVERRRSSIGGTEKGEQVERIDDKAS</sequence>
<dbReference type="PANTHER" id="PTHR48022">
    <property type="entry name" value="PLASTIDIC GLUCOSE TRANSPORTER 4"/>
    <property type="match status" value="1"/>
</dbReference>
<evidence type="ECO:0000256" key="5">
    <source>
        <dbReference type="SAM" id="MobiDB-lite"/>
    </source>
</evidence>
<dbReference type="Proteomes" id="UP001302367">
    <property type="component" value="Chromosome 5"/>
</dbReference>
<dbReference type="InterPro" id="IPR005828">
    <property type="entry name" value="MFS_sugar_transport-like"/>
</dbReference>
<dbReference type="Gene3D" id="1.20.1250.20">
    <property type="entry name" value="MFS general substrate transporter like domains"/>
    <property type="match status" value="1"/>
</dbReference>
<evidence type="ECO:0000256" key="1">
    <source>
        <dbReference type="ARBA" id="ARBA00004141"/>
    </source>
</evidence>
<feature type="region of interest" description="Disordered" evidence="5">
    <location>
        <begin position="59"/>
        <end position="104"/>
    </location>
</feature>
<keyword evidence="3 6" id="KW-1133">Transmembrane helix</keyword>
<evidence type="ECO:0000256" key="3">
    <source>
        <dbReference type="ARBA" id="ARBA00022989"/>
    </source>
</evidence>
<evidence type="ECO:0000256" key="2">
    <source>
        <dbReference type="ARBA" id="ARBA00022692"/>
    </source>
</evidence>
<proteinExistence type="predicted"/>
<accession>A0ABZ0NTQ9</accession>